<feature type="domain" description="Riboflavin kinase" evidence="16">
    <location>
        <begin position="183"/>
        <end position="308"/>
    </location>
</feature>
<keyword evidence="5 15" id="KW-0288">FMN</keyword>
<reference evidence="17 18" key="1">
    <citation type="journal article" date="2024" name="Microbiology">
        <title>Methylomarinum rosea sp. nov., a novel halophilic methanotrophic bacterium from the hypersaline Lake Elton.</title>
        <authorList>
            <person name="Suleimanov R.Z."/>
            <person name="Oshkin I.Y."/>
            <person name="Danilova O.V."/>
            <person name="Suzina N.E."/>
            <person name="Dedysh S.N."/>
        </authorList>
    </citation>
    <scope>NUCLEOTIDE SEQUENCE [LARGE SCALE GENOMIC DNA]</scope>
    <source>
        <strain evidence="17 18">Ch1-1</strain>
    </source>
</reference>
<evidence type="ECO:0000256" key="1">
    <source>
        <dbReference type="ARBA" id="ARBA00002121"/>
    </source>
</evidence>
<comment type="pathway">
    <text evidence="3 15">Cofactor biosynthesis; FMN biosynthesis; FMN from riboflavin (ATP route): step 1/1.</text>
</comment>
<comment type="pathway">
    <text evidence="2 15">Cofactor biosynthesis; FAD biosynthesis; FAD from FMN: step 1/1.</text>
</comment>
<accession>A0AAU7NWI7</accession>
<evidence type="ECO:0000259" key="16">
    <source>
        <dbReference type="SMART" id="SM00904"/>
    </source>
</evidence>
<evidence type="ECO:0000256" key="9">
    <source>
        <dbReference type="ARBA" id="ARBA00022777"/>
    </source>
</evidence>
<keyword evidence="9 15" id="KW-0418">Kinase</keyword>
<dbReference type="PANTHER" id="PTHR22749">
    <property type="entry name" value="RIBOFLAVIN KINASE/FMN ADENYLYLTRANSFERASE"/>
    <property type="match status" value="1"/>
</dbReference>
<evidence type="ECO:0000256" key="8">
    <source>
        <dbReference type="ARBA" id="ARBA00022741"/>
    </source>
</evidence>
<dbReference type="GO" id="GO:0005524">
    <property type="term" value="F:ATP binding"/>
    <property type="evidence" value="ECO:0007669"/>
    <property type="project" value="UniProtKB-UniRule"/>
</dbReference>
<organism evidence="17 18">
    <name type="scientific">Methylomarinum roseum</name>
    <dbReference type="NCBI Taxonomy" id="3067653"/>
    <lineage>
        <taxon>Bacteria</taxon>
        <taxon>Pseudomonadati</taxon>
        <taxon>Pseudomonadota</taxon>
        <taxon>Gammaproteobacteria</taxon>
        <taxon>Methylococcales</taxon>
        <taxon>Methylococcaceae</taxon>
        <taxon>Methylomarinum</taxon>
    </lineage>
</organism>
<sequence length="313" mass="35355">MQLIRGLAHLEPLQHGCVLTIGNFDGLHLGHRAVIEKLAAHGKRLGLPVVVLLFEPQPLEYFLGENAPSRLTRLREKTIQFAKLPVDQLLVLRFNRHLANYRAEDFIKDILIAKLNVKYLVIGDDFHFGKARRGNFAMLKEAGRNFGFQLEDTHSYELNGMRISSTLIRDALGEGNLALAAKMLGRDYSVCGRVAHGDKRGRTIGFPTANIEMFRNNTPIIGVYAVTMTGIDDQEYVGVANVGTRPTVDGGAKVILETHLFDFHREIYGAYVEVHFKRKIRDEMCFQSLQQLKQQIDRDVLQAKKIFADLNKT</sequence>
<evidence type="ECO:0000256" key="4">
    <source>
        <dbReference type="ARBA" id="ARBA00022630"/>
    </source>
</evidence>
<dbReference type="SMART" id="SM00904">
    <property type="entry name" value="Flavokinase"/>
    <property type="match status" value="1"/>
</dbReference>
<evidence type="ECO:0000256" key="5">
    <source>
        <dbReference type="ARBA" id="ARBA00022643"/>
    </source>
</evidence>
<dbReference type="SUPFAM" id="SSF52374">
    <property type="entry name" value="Nucleotidylyl transferase"/>
    <property type="match status" value="1"/>
</dbReference>
<comment type="catalytic activity">
    <reaction evidence="14 15">
        <text>FMN + ATP + H(+) = FAD + diphosphate</text>
        <dbReference type="Rhea" id="RHEA:17237"/>
        <dbReference type="ChEBI" id="CHEBI:15378"/>
        <dbReference type="ChEBI" id="CHEBI:30616"/>
        <dbReference type="ChEBI" id="CHEBI:33019"/>
        <dbReference type="ChEBI" id="CHEBI:57692"/>
        <dbReference type="ChEBI" id="CHEBI:58210"/>
        <dbReference type="EC" id="2.7.7.2"/>
    </reaction>
</comment>
<keyword evidence="8 15" id="KW-0547">Nucleotide-binding</keyword>
<dbReference type="EC" id="2.7.7.2" evidence="15"/>
<keyword evidence="11 15" id="KW-0067">ATP-binding</keyword>
<comment type="catalytic activity">
    <reaction evidence="13 15">
        <text>riboflavin + ATP = FMN + ADP + H(+)</text>
        <dbReference type="Rhea" id="RHEA:14357"/>
        <dbReference type="ChEBI" id="CHEBI:15378"/>
        <dbReference type="ChEBI" id="CHEBI:30616"/>
        <dbReference type="ChEBI" id="CHEBI:57986"/>
        <dbReference type="ChEBI" id="CHEBI:58210"/>
        <dbReference type="ChEBI" id="CHEBI:456216"/>
        <dbReference type="EC" id="2.7.1.26"/>
    </reaction>
</comment>
<keyword evidence="18" id="KW-1185">Reference proteome</keyword>
<dbReference type="NCBIfam" id="NF004159">
    <property type="entry name" value="PRK05627.1-2"/>
    <property type="match status" value="1"/>
</dbReference>
<evidence type="ECO:0000256" key="2">
    <source>
        <dbReference type="ARBA" id="ARBA00004726"/>
    </source>
</evidence>
<evidence type="ECO:0000313" key="17">
    <source>
        <dbReference type="EMBL" id="XBS21314.1"/>
    </source>
</evidence>
<comment type="function">
    <text evidence="1">Catalyzes the phosphorylation of riboflavin to FMN followed by the adenylation of FMN to FAD.</text>
</comment>
<dbReference type="PIRSF" id="PIRSF004491">
    <property type="entry name" value="FAD_Synth"/>
    <property type="match status" value="1"/>
</dbReference>
<name>A0AAU7NWI7_9GAMM</name>
<dbReference type="InterPro" id="IPR004821">
    <property type="entry name" value="Cyt_trans-like"/>
</dbReference>
<dbReference type="FunFam" id="3.40.50.620:FF:000021">
    <property type="entry name" value="Riboflavin biosynthesis protein"/>
    <property type="match status" value="1"/>
</dbReference>
<dbReference type="InterPro" id="IPR015864">
    <property type="entry name" value="FAD_synthase"/>
</dbReference>
<gene>
    <name evidence="17" type="primary">ribF</name>
    <name evidence="17" type="ORF">Q9L42_004090</name>
</gene>
<evidence type="ECO:0000313" key="18">
    <source>
        <dbReference type="Proteomes" id="UP001225378"/>
    </source>
</evidence>
<proteinExistence type="inferred from homology"/>
<dbReference type="InterPro" id="IPR023468">
    <property type="entry name" value="Riboflavin_kinase"/>
</dbReference>
<evidence type="ECO:0000256" key="3">
    <source>
        <dbReference type="ARBA" id="ARBA00005201"/>
    </source>
</evidence>
<dbReference type="CDD" id="cd02064">
    <property type="entry name" value="FAD_synthetase_N"/>
    <property type="match status" value="1"/>
</dbReference>
<dbReference type="Gene3D" id="3.40.50.620">
    <property type="entry name" value="HUPs"/>
    <property type="match status" value="1"/>
</dbReference>
<evidence type="ECO:0000256" key="7">
    <source>
        <dbReference type="ARBA" id="ARBA00022695"/>
    </source>
</evidence>
<comment type="similarity">
    <text evidence="15">Belongs to the ribF family.</text>
</comment>
<dbReference type="EMBL" id="CP157743">
    <property type="protein sequence ID" value="XBS21314.1"/>
    <property type="molecule type" value="Genomic_DNA"/>
</dbReference>
<keyword evidence="7 15" id="KW-0548">Nucleotidyltransferase</keyword>
<keyword evidence="6 15" id="KW-0808">Transferase</keyword>
<dbReference type="GO" id="GO:0003919">
    <property type="term" value="F:FMN adenylyltransferase activity"/>
    <property type="evidence" value="ECO:0007669"/>
    <property type="project" value="UniProtKB-UniRule"/>
</dbReference>
<evidence type="ECO:0000256" key="13">
    <source>
        <dbReference type="ARBA" id="ARBA00047880"/>
    </source>
</evidence>
<dbReference type="NCBIfam" id="TIGR00125">
    <property type="entry name" value="cyt_tran_rel"/>
    <property type="match status" value="1"/>
</dbReference>
<evidence type="ECO:0000256" key="6">
    <source>
        <dbReference type="ARBA" id="ARBA00022679"/>
    </source>
</evidence>
<dbReference type="NCBIfam" id="NF004163">
    <property type="entry name" value="PRK05627.1-6"/>
    <property type="match status" value="1"/>
</dbReference>
<dbReference type="PANTHER" id="PTHR22749:SF6">
    <property type="entry name" value="RIBOFLAVIN KINASE"/>
    <property type="match status" value="1"/>
</dbReference>
<dbReference type="EC" id="2.7.1.26" evidence="15"/>
<dbReference type="KEGG" id="mech:Q9L42_004090"/>
<dbReference type="InterPro" id="IPR014729">
    <property type="entry name" value="Rossmann-like_a/b/a_fold"/>
</dbReference>
<evidence type="ECO:0000256" key="12">
    <source>
        <dbReference type="ARBA" id="ARBA00023268"/>
    </source>
</evidence>
<evidence type="ECO:0000256" key="10">
    <source>
        <dbReference type="ARBA" id="ARBA00022827"/>
    </source>
</evidence>
<dbReference type="GO" id="GO:0006747">
    <property type="term" value="P:FAD biosynthetic process"/>
    <property type="evidence" value="ECO:0007669"/>
    <property type="project" value="UniProtKB-UniRule"/>
</dbReference>
<dbReference type="InterPro" id="IPR002606">
    <property type="entry name" value="Riboflavin_kinase_bac"/>
</dbReference>
<evidence type="ECO:0000256" key="15">
    <source>
        <dbReference type="PIRNR" id="PIRNR004491"/>
    </source>
</evidence>
<dbReference type="RefSeq" id="WP_305909698.1">
    <property type="nucleotide sequence ID" value="NZ_CP157743.1"/>
</dbReference>
<evidence type="ECO:0000256" key="14">
    <source>
        <dbReference type="ARBA" id="ARBA00049494"/>
    </source>
</evidence>
<dbReference type="Pfam" id="PF01687">
    <property type="entry name" value="Flavokinase"/>
    <property type="match status" value="1"/>
</dbReference>
<dbReference type="Proteomes" id="UP001225378">
    <property type="component" value="Chromosome"/>
</dbReference>
<dbReference type="NCBIfam" id="TIGR00083">
    <property type="entry name" value="ribF"/>
    <property type="match status" value="1"/>
</dbReference>
<dbReference type="GO" id="GO:0009231">
    <property type="term" value="P:riboflavin biosynthetic process"/>
    <property type="evidence" value="ECO:0007669"/>
    <property type="project" value="InterPro"/>
</dbReference>
<keyword evidence="10 15" id="KW-0274">FAD</keyword>
<dbReference type="Gene3D" id="2.40.30.30">
    <property type="entry name" value="Riboflavin kinase-like"/>
    <property type="match status" value="1"/>
</dbReference>
<dbReference type="InterPro" id="IPR015865">
    <property type="entry name" value="Riboflavin_kinase_bac/euk"/>
</dbReference>
<keyword evidence="4 15" id="KW-0285">Flavoprotein</keyword>
<dbReference type="GO" id="GO:0008531">
    <property type="term" value="F:riboflavin kinase activity"/>
    <property type="evidence" value="ECO:0007669"/>
    <property type="project" value="UniProtKB-UniRule"/>
</dbReference>
<dbReference type="Pfam" id="PF06574">
    <property type="entry name" value="FAD_syn"/>
    <property type="match status" value="1"/>
</dbReference>
<dbReference type="SUPFAM" id="SSF82114">
    <property type="entry name" value="Riboflavin kinase-like"/>
    <property type="match status" value="1"/>
</dbReference>
<dbReference type="InterPro" id="IPR023465">
    <property type="entry name" value="Riboflavin_kinase_dom_sf"/>
</dbReference>
<evidence type="ECO:0000256" key="11">
    <source>
        <dbReference type="ARBA" id="ARBA00022840"/>
    </source>
</evidence>
<keyword evidence="12" id="KW-0511">Multifunctional enzyme</keyword>
<dbReference type="GO" id="GO:0009398">
    <property type="term" value="P:FMN biosynthetic process"/>
    <property type="evidence" value="ECO:0007669"/>
    <property type="project" value="UniProtKB-UniRule"/>
</dbReference>
<dbReference type="AlphaFoldDB" id="A0AAU7NWI7"/>
<dbReference type="NCBIfam" id="NF004162">
    <property type="entry name" value="PRK05627.1-5"/>
    <property type="match status" value="1"/>
</dbReference>
<dbReference type="NCBIfam" id="NF004160">
    <property type="entry name" value="PRK05627.1-3"/>
    <property type="match status" value="1"/>
</dbReference>
<protein>
    <recommendedName>
        <fullName evidence="15">Riboflavin biosynthesis protein</fullName>
    </recommendedName>
    <domain>
        <recommendedName>
            <fullName evidence="15">Riboflavin kinase</fullName>
            <ecNumber evidence="15">2.7.1.26</ecNumber>
        </recommendedName>
        <alternativeName>
            <fullName evidence="15">Flavokinase</fullName>
        </alternativeName>
    </domain>
    <domain>
        <recommendedName>
            <fullName evidence="15">FMN adenylyltransferase</fullName>
            <ecNumber evidence="15">2.7.7.2</ecNumber>
        </recommendedName>
        <alternativeName>
            <fullName evidence="15">FAD pyrophosphorylase</fullName>
        </alternativeName>
        <alternativeName>
            <fullName evidence="15">FAD synthase</fullName>
        </alternativeName>
    </domain>
</protein>